<dbReference type="SUPFAM" id="SSF144083">
    <property type="entry name" value="Magnesium transport protein CorA, transmembrane region"/>
    <property type="match status" value="1"/>
</dbReference>
<dbReference type="InterPro" id="IPR045863">
    <property type="entry name" value="CorA_TM1_TM2"/>
</dbReference>
<sequence length="316" mass="36195">MSDLQRLWIKSGKLVDESFSSTSDYSWCDYDLQLTTHAEALSLVDNIPSFALKAMLSQESRPRVESFNEGMLIILRGINFNPDESEEDMVSIRIWVEKNRIVTCHYRSIQTLDEIKEKMTAGAVPMSSSVLLAHLISILFQKIEDTILELDDSVDLLEESITESTLGISQDVRGQITLLRKKIVVFKRHLLPQREVVSQLRNSTLNWLHDEHRNYHNENYERVMRNLEDLEVMRDKLNILKEDVQYILSDRLNKNTYILSIVAAIFLPLGFLTGLLGINVGGIPGTDNPNSFWLTCVGLVVIVAAQAILFRKMKWL</sequence>
<dbReference type="GO" id="GO:0015095">
    <property type="term" value="F:magnesium ion transmembrane transporter activity"/>
    <property type="evidence" value="ECO:0007669"/>
    <property type="project" value="TreeGrafter"/>
</dbReference>
<evidence type="ECO:0000256" key="7">
    <source>
        <dbReference type="ARBA" id="ARBA00022833"/>
    </source>
</evidence>
<dbReference type="PANTHER" id="PTHR46494">
    <property type="entry name" value="CORA FAMILY METAL ION TRANSPORTER (EUROFUNG)"/>
    <property type="match status" value="1"/>
</dbReference>
<evidence type="ECO:0000256" key="3">
    <source>
        <dbReference type="ARBA" id="ARBA00022448"/>
    </source>
</evidence>
<keyword evidence="5" id="KW-0997">Cell inner membrane</keyword>
<evidence type="ECO:0000256" key="1">
    <source>
        <dbReference type="ARBA" id="ARBA00004651"/>
    </source>
</evidence>
<protein>
    <submittedName>
        <fullName evidence="12">Zinc transporter ZntB</fullName>
    </submittedName>
</protein>
<accession>A0A317CPX0</accession>
<dbReference type="InterPro" id="IPR002523">
    <property type="entry name" value="MgTranspt_CorA/ZnTranspt_ZntB"/>
</dbReference>
<dbReference type="GO" id="GO:0050897">
    <property type="term" value="F:cobalt ion binding"/>
    <property type="evidence" value="ECO:0007669"/>
    <property type="project" value="TreeGrafter"/>
</dbReference>
<dbReference type="Pfam" id="PF01544">
    <property type="entry name" value="CorA"/>
    <property type="match status" value="1"/>
</dbReference>
<evidence type="ECO:0000256" key="4">
    <source>
        <dbReference type="ARBA" id="ARBA00022475"/>
    </source>
</evidence>
<comment type="subcellular location">
    <subcellularLocation>
        <location evidence="1">Cell membrane</location>
        <topology evidence="1">Multi-pass membrane protein</topology>
    </subcellularLocation>
</comment>
<gene>
    <name evidence="12" type="ORF">DKT75_04715</name>
</gene>
<keyword evidence="6 11" id="KW-0812">Transmembrane</keyword>
<dbReference type="GO" id="GO:0015087">
    <property type="term" value="F:cobalt ion transmembrane transporter activity"/>
    <property type="evidence" value="ECO:0007669"/>
    <property type="project" value="TreeGrafter"/>
</dbReference>
<evidence type="ECO:0000313" key="12">
    <source>
        <dbReference type="EMBL" id="PWQ98430.1"/>
    </source>
</evidence>
<keyword evidence="8 11" id="KW-1133">Transmembrane helix</keyword>
<dbReference type="AlphaFoldDB" id="A0A317CPX0"/>
<dbReference type="CDD" id="cd12833">
    <property type="entry name" value="ZntB-like_1"/>
    <property type="match status" value="1"/>
</dbReference>
<feature type="transmembrane region" description="Helical" evidence="11">
    <location>
        <begin position="292"/>
        <end position="310"/>
    </location>
</feature>
<dbReference type="Gene3D" id="3.30.460.20">
    <property type="entry name" value="CorA soluble domain-like"/>
    <property type="match status" value="1"/>
</dbReference>
<dbReference type="Proteomes" id="UP000245506">
    <property type="component" value="Unassembled WGS sequence"/>
</dbReference>
<evidence type="ECO:0000256" key="9">
    <source>
        <dbReference type="ARBA" id="ARBA00023065"/>
    </source>
</evidence>
<reference evidence="12 13" key="1">
    <citation type="submission" date="2018-05" db="EMBL/GenBank/DDBJ databases">
        <title>Leucothrix arctica sp. nov., isolated from Arctic seawater.</title>
        <authorList>
            <person name="Choi A."/>
            <person name="Baek K."/>
        </authorList>
    </citation>
    <scope>NUCLEOTIDE SEQUENCE [LARGE SCALE GENOMIC DNA]</scope>
    <source>
        <strain evidence="12 13">IMCC9719</strain>
    </source>
</reference>
<keyword evidence="3" id="KW-0813">Transport</keyword>
<dbReference type="GO" id="GO:0000287">
    <property type="term" value="F:magnesium ion binding"/>
    <property type="evidence" value="ECO:0007669"/>
    <property type="project" value="TreeGrafter"/>
</dbReference>
<proteinExistence type="inferred from homology"/>
<keyword evidence="9" id="KW-0406">Ion transport</keyword>
<keyword evidence="7" id="KW-0862">Zinc</keyword>
<keyword evidence="10 11" id="KW-0472">Membrane</keyword>
<dbReference type="PANTHER" id="PTHR46494:SF3">
    <property type="entry name" value="ZINC TRANSPORT PROTEIN ZNTB"/>
    <property type="match status" value="1"/>
</dbReference>
<evidence type="ECO:0000256" key="10">
    <source>
        <dbReference type="ARBA" id="ARBA00023136"/>
    </source>
</evidence>
<comment type="caution">
    <text evidence="12">The sequence shown here is derived from an EMBL/GenBank/DDBJ whole genome shotgun (WGS) entry which is preliminary data.</text>
</comment>
<evidence type="ECO:0000256" key="2">
    <source>
        <dbReference type="ARBA" id="ARBA00009765"/>
    </source>
</evidence>
<dbReference type="OrthoDB" id="9803484at2"/>
<evidence type="ECO:0000256" key="8">
    <source>
        <dbReference type="ARBA" id="ARBA00022989"/>
    </source>
</evidence>
<dbReference type="InterPro" id="IPR045861">
    <property type="entry name" value="CorA_cytoplasmic_dom"/>
</dbReference>
<comment type="similarity">
    <text evidence="2">Belongs to the CorA metal ion transporter (MIT) (TC 1.A.35) family.</text>
</comment>
<organism evidence="12 13">
    <name type="scientific">Leucothrix arctica</name>
    <dbReference type="NCBI Taxonomy" id="1481894"/>
    <lineage>
        <taxon>Bacteria</taxon>
        <taxon>Pseudomonadati</taxon>
        <taxon>Pseudomonadota</taxon>
        <taxon>Gammaproteobacteria</taxon>
        <taxon>Thiotrichales</taxon>
        <taxon>Thiotrichaceae</taxon>
        <taxon>Leucothrix</taxon>
    </lineage>
</organism>
<keyword evidence="4" id="KW-1003">Cell membrane</keyword>
<dbReference type="GO" id="GO:0005886">
    <property type="term" value="C:plasma membrane"/>
    <property type="evidence" value="ECO:0007669"/>
    <property type="project" value="UniProtKB-SubCell"/>
</dbReference>
<dbReference type="RefSeq" id="WP_109822271.1">
    <property type="nucleotide sequence ID" value="NZ_QGKL01000012.1"/>
</dbReference>
<name>A0A317CPX0_9GAMM</name>
<keyword evidence="13" id="KW-1185">Reference proteome</keyword>
<evidence type="ECO:0000313" key="13">
    <source>
        <dbReference type="Proteomes" id="UP000245506"/>
    </source>
</evidence>
<dbReference type="SUPFAM" id="SSF143865">
    <property type="entry name" value="CorA soluble domain-like"/>
    <property type="match status" value="1"/>
</dbReference>
<dbReference type="EMBL" id="QGKL01000012">
    <property type="protein sequence ID" value="PWQ98430.1"/>
    <property type="molecule type" value="Genomic_DNA"/>
</dbReference>
<dbReference type="Gene3D" id="1.20.58.340">
    <property type="entry name" value="Magnesium transport protein CorA, transmembrane region"/>
    <property type="match status" value="2"/>
</dbReference>
<evidence type="ECO:0000256" key="6">
    <source>
        <dbReference type="ARBA" id="ARBA00022692"/>
    </source>
</evidence>
<feature type="transmembrane region" description="Helical" evidence="11">
    <location>
        <begin position="257"/>
        <end position="280"/>
    </location>
</feature>
<evidence type="ECO:0000256" key="11">
    <source>
        <dbReference type="SAM" id="Phobius"/>
    </source>
</evidence>
<evidence type="ECO:0000256" key="5">
    <source>
        <dbReference type="ARBA" id="ARBA00022519"/>
    </source>
</evidence>